<proteinExistence type="predicted"/>
<evidence type="ECO:0000313" key="2">
    <source>
        <dbReference type="EMBL" id="MCU6687625.1"/>
    </source>
</evidence>
<feature type="transmembrane region" description="Helical" evidence="1">
    <location>
        <begin position="45"/>
        <end position="63"/>
    </location>
</feature>
<accession>A0ABT2RQC8</accession>
<dbReference type="Proteomes" id="UP001652431">
    <property type="component" value="Unassembled WGS sequence"/>
</dbReference>
<evidence type="ECO:0000313" key="3">
    <source>
        <dbReference type="Proteomes" id="UP001652431"/>
    </source>
</evidence>
<evidence type="ECO:0008006" key="4">
    <source>
        <dbReference type="Google" id="ProtNLM"/>
    </source>
</evidence>
<dbReference type="RefSeq" id="WP_262575754.1">
    <property type="nucleotide sequence ID" value="NZ_JAOQJU010000023.1"/>
</dbReference>
<sequence length="476" mass="53198">MKKDIPETPEFIHTMIQNEVKKQLQDTKVVNIQARRVKKWTGARVAAAIAVCVLSTSTIAYAGTKLYHMFLEKQGAYSIVTGIKADGSTGKINLPEKIHDIDISAGYIPEGMEWIDELHLEYPEHDRTGGFSFASVLLDEDDLSKVMQDKNVVDCEERTFGNYEGVYLKYNDLAEDGSFNQRIYLLCPDVYRVLTVYIGDDITKEDAIKVVENLVITENDTMIETAGLYTWSEMVSPEESSGEAVMTSIADNKLPMHQVGETFNMLAYGEDSDGNYIEDNNISVCVDAVHVEDDLQMLGQNDVPEEWVTAVGADGKIVNNTLSYIKSGDGVNTVDEIVKTESMKQKLVYVTVTYTNKTDKEIDHLLYLGTLMLMNHEDGKYHICNHVELSGEDYDRVIWDGVAHTAEMTYYSVSEDYGNGGNYISSLMPGESKQVNMAWIVNENELDHMYLNLNGEGGALQFSDSTLKSGVVDICQ</sequence>
<keyword evidence="3" id="KW-1185">Reference proteome</keyword>
<keyword evidence="1" id="KW-0812">Transmembrane</keyword>
<keyword evidence="1" id="KW-0472">Membrane</keyword>
<name>A0ABT2RQC8_9FIRM</name>
<reference evidence="2 3" key="1">
    <citation type="journal article" date="2021" name="ISME Commun">
        <title>Automated analysis of genomic sequences facilitates high-throughput and comprehensive description of bacteria.</title>
        <authorList>
            <person name="Hitch T.C.A."/>
        </authorList>
    </citation>
    <scope>NUCLEOTIDE SEQUENCE [LARGE SCALE GENOMIC DNA]</scope>
    <source>
        <strain evidence="2 3">Sanger_03</strain>
    </source>
</reference>
<gene>
    <name evidence="2" type="ORF">OCV99_13985</name>
</gene>
<dbReference type="EMBL" id="JAOQJU010000023">
    <property type="protein sequence ID" value="MCU6687625.1"/>
    <property type="molecule type" value="Genomic_DNA"/>
</dbReference>
<comment type="caution">
    <text evidence="2">The sequence shown here is derived from an EMBL/GenBank/DDBJ whole genome shotgun (WGS) entry which is preliminary data.</text>
</comment>
<keyword evidence="1" id="KW-1133">Transmembrane helix</keyword>
<organism evidence="2 3">
    <name type="scientific">Dorea acetigenes</name>
    <dbReference type="NCBI Taxonomy" id="2981787"/>
    <lineage>
        <taxon>Bacteria</taxon>
        <taxon>Bacillati</taxon>
        <taxon>Bacillota</taxon>
        <taxon>Clostridia</taxon>
        <taxon>Lachnospirales</taxon>
        <taxon>Lachnospiraceae</taxon>
        <taxon>Dorea</taxon>
    </lineage>
</organism>
<evidence type="ECO:0000256" key="1">
    <source>
        <dbReference type="SAM" id="Phobius"/>
    </source>
</evidence>
<protein>
    <recommendedName>
        <fullName evidence="4">DUF4367 domain-containing protein</fullName>
    </recommendedName>
</protein>